<dbReference type="GO" id="GO:0006352">
    <property type="term" value="P:DNA-templated transcription initiation"/>
    <property type="evidence" value="ECO:0007669"/>
    <property type="project" value="InterPro"/>
</dbReference>
<dbReference type="GO" id="GO:0003677">
    <property type="term" value="F:DNA binding"/>
    <property type="evidence" value="ECO:0007669"/>
    <property type="project" value="UniProtKB-KW"/>
</dbReference>
<dbReference type="InterPro" id="IPR013249">
    <property type="entry name" value="RNA_pol_sigma70_r4_t2"/>
</dbReference>
<dbReference type="PANTHER" id="PTHR43133">
    <property type="entry name" value="RNA POLYMERASE ECF-TYPE SIGMA FACTO"/>
    <property type="match status" value="1"/>
</dbReference>
<proteinExistence type="inferred from homology"/>
<dbReference type="InterPro" id="IPR039425">
    <property type="entry name" value="RNA_pol_sigma-70-like"/>
</dbReference>
<gene>
    <name evidence="8" type="ORF">UY81_C0002G0017</name>
</gene>
<evidence type="ECO:0000256" key="1">
    <source>
        <dbReference type="ARBA" id="ARBA00010641"/>
    </source>
</evidence>
<dbReference type="CDD" id="cd06171">
    <property type="entry name" value="Sigma70_r4"/>
    <property type="match status" value="1"/>
</dbReference>
<comment type="similarity">
    <text evidence="1">Belongs to the sigma-70 factor family. ECF subfamily.</text>
</comment>
<dbReference type="Proteomes" id="UP000034290">
    <property type="component" value="Unassembled WGS sequence"/>
</dbReference>
<dbReference type="SUPFAM" id="SSF88659">
    <property type="entry name" value="Sigma3 and sigma4 domains of RNA polymerase sigma factors"/>
    <property type="match status" value="1"/>
</dbReference>
<organism evidence="8 9">
    <name type="scientific">Candidatus Giovannonibacteria bacterium GW2011_GWA2_53_7</name>
    <dbReference type="NCBI Taxonomy" id="1618650"/>
    <lineage>
        <taxon>Bacteria</taxon>
        <taxon>Candidatus Giovannoniibacteriota</taxon>
    </lineage>
</organism>
<dbReference type="Pfam" id="PF04542">
    <property type="entry name" value="Sigma70_r2"/>
    <property type="match status" value="1"/>
</dbReference>
<evidence type="ECO:0000259" key="7">
    <source>
        <dbReference type="Pfam" id="PF08281"/>
    </source>
</evidence>
<evidence type="ECO:0000256" key="4">
    <source>
        <dbReference type="ARBA" id="ARBA00023125"/>
    </source>
</evidence>
<feature type="domain" description="RNA polymerase sigma-70 region 2" evidence="6">
    <location>
        <begin position="32"/>
        <end position="100"/>
    </location>
</feature>
<dbReference type="GO" id="GO:0016987">
    <property type="term" value="F:sigma factor activity"/>
    <property type="evidence" value="ECO:0007669"/>
    <property type="project" value="UniProtKB-KW"/>
</dbReference>
<dbReference type="InterPro" id="IPR013325">
    <property type="entry name" value="RNA_pol_sigma_r2"/>
</dbReference>
<evidence type="ECO:0000313" key="9">
    <source>
        <dbReference type="Proteomes" id="UP000034290"/>
    </source>
</evidence>
<evidence type="ECO:0000256" key="2">
    <source>
        <dbReference type="ARBA" id="ARBA00023015"/>
    </source>
</evidence>
<dbReference type="NCBIfam" id="TIGR02937">
    <property type="entry name" value="sigma70-ECF"/>
    <property type="match status" value="1"/>
</dbReference>
<reference evidence="8 9" key="1">
    <citation type="journal article" date="2015" name="Nature">
        <title>rRNA introns, odd ribosomes, and small enigmatic genomes across a large radiation of phyla.</title>
        <authorList>
            <person name="Brown C.T."/>
            <person name="Hug L.A."/>
            <person name="Thomas B.C."/>
            <person name="Sharon I."/>
            <person name="Castelle C.J."/>
            <person name="Singh A."/>
            <person name="Wilkins M.J."/>
            <person name="Williams K.H."/>
            <person name="Banfield J.F."/>
        </authorList>
    </citation>
    <scope>NUCLEOTIDE SEQUENCE [LARGE SCALE GENOMIC DNA]</scope>
</reference>
<keyword evidence="2" id="KW-0805">Transcription regulation</keyword>
<evidence type="ECO:0000256" key="5">
    <source>
        <dbReference type="ARBA" id="ARBA00023163"/>
    </source>
</evidence>
<dbReference type="Pfam" id="PF08281">
    <property type="entry name" value="Sigma70_r4_2"/>
    <property type="match status" value="1"/>
</dbReference>
<sequence length="195" mass="22609">MSLLEDSTNYTEAPDEKILVASLDHPDLFGLLVDRYQDAFLRKAEGIVHSREEAEDIVQETFAKIYFNARRYTPQEGATFRSWAYKILVNTTFTHYQKLKKKGSLRVDLDPEIWDILPDPAGNFYEEESMRDYVASFLSKMPDVLARPLRLHFIDEYSQKEIAEMEGTTVSAIKTRIYRAKREFIRLVNGQQSAG</sequence>
<dbReference type="InterPro" id="IPR007627">
    <property type="entry name" value="RNA_pol_sigma70_r2"/>
</dbReference>
<keyword evidence="4" id="KW-0238">DNA-binding</keyword>
<evidence type="ECO:0000259" key="6">
    <source>
        <dbReference type="Pfam" id="PF04542"/>
    </source>
</evidence>
<dbReference type="InterPro" id="IPR013324">
    <property type="entry name" value="RNA_pol_sigma_r3/r4-like"/>
</dbReference>
<dbReference type="AlphaFoldDB" id="A0A0G2AW98"/>
<feature type="domain" description="RNA polymerase sigma factor 70 region 4 type 2" evidence="7">
    <location>
        <begin position="133"/>
        <end position="182"/>
    </location>
</feature>
<dbReference type="InterPro" id="IPR036388">
    <property type="entry name" value="WH-like_DNA-bd_sf"/>
</dbReference>
<dbReference type="Gene3D" id="1.10.10.10">
    <property type="entry name" value="Winged helix-like DNA-binding domain superfamily/Winged helix DNA-binding domain"/>
    <property type="match status" value="1"/>
</dbReference>
<keyword evidence="5" id="KW-0804">Transcription</keyword>
<keyword evidence="3" id="KW-0731">Sigma factor</keyword>
<name>A0A0G2AW98_9BACT</name>
<dbReference type="InterPro" id="IPR014284">
    <property type="entry name" value="RNA_pol_sigma-70_dom"/>
</dbReference>
<evidence type="ECO:0000256" key="3">
    <source>
        <dbReference type="ARBA" id="ARBA00023082"/>
    </source>
</evidence>
<dbReference type="SUPFAM" id="SSF88946">
    <property type="entry name" value="Sigma2 domain of RNA polymerase sigma factors"/>
    <property type="match status" value="1"/>
</dbReference>
<dbReference type="PANTHER" id="PTHR43133:SF8">
    <property type="entry name" value="RNA POLYMERASE SIGMA FACTOR HI_1459-RELATED"/>
    <property type="match status" value="1"/>
</dbReference>
<comment type="caution">
    <text evidence="8">The sequence shown here is derived from an EMBL/GenBank/DDBJ whole genome shotgun (WGS) entry which is preliminary data.</text>
</comment>
<evidence type="ECO:0000313" key="8">
    <source>
        <dbReference type="EMBL" id="KKW37159.1"/>
    </source>
</evidence>
<dbReference type="EMBL" id="LCRM01000002">
    <property type="protein sequence ID" value="KKW37159.1"/>
    <property type="molecule type" value="Genomic_DNA"/>
</dbReference>
<accession>A0A0G2AW98</accession>
<dbReference type="Gene3D" id="1.10.1740.10">
    <property type="match status" value="1"/>
</dbReference>
<protein>
    <submittedName>
        <fullName evidence="8">RNA polymerase sigma factor</fullName>
    </submittedName>
</protein>